<dbReference type="Proteomes" id="UP001458880">
    <property type="component" value="Unassembled WGS sequence"/>
</dbReference>
<keyword evidence="1" id="KW-0472">Membrane</keyword>
<protein>
    <submittedName>
        <fullName evidence="2">Uncharacterized protein</fullName>
    </submittedName>
</protein>
<name>A0AAW1L7E5_POPJA</name>
<keyword evidence="3" id="KW-1185">Reference proteome</keyword>
<reference evidence="2 3" key="1">
    <citation type="journal article" date="2024" name="BMC Genomics">
        <title>De novo assembly and annotation of Popillia japonica's genome with initial clues to its potential as an invasive pest.</title>
        <authorList>
            <person name="Cucini C."/>
            <person name="Boschi S."/>
            <person name="Funari R."/>
            <person name="Cardaioli E."/>
            <person name="Iannotti N."/>
            <person name="Marturano G."/>
            <person name="Paoli F."/>
            <person name="Bruttini M."/>
            <person name="Carapelli A."/>
            <person name="Frati F."/>
            <person name="Nardi F."/>
        </authorList>
    </citation>
    <scope>NUCLEOTIDE SEQUENCE [LARGE SCALE GENOMIC DNA]</scope>
    <source>
        <strain evidence="2">DMR45628</strain>
    </source>
</reference>
<organism evidence="2 3">
    <name type="scientific">Popillia japonica</name>
    <name type="common">Japanese beetle</name>
    <dbReference type="NCBI Taxonomy" id="7064"/>
    <lineage>
        <taxon>Eukaryota</taxon>
        <taxon>Metazoa</taxon>
        <taxon>Ecdysozoa</taxon>
        <taxon>Arthropoda</taxon>
        <taxon>Hexapoda</taxon>
        <taxon>Insecta</taxon>
        <taxon>Pterygota</taxon>
        <taxon>Neoptera</taxon>
        <taxon>Endopterygota</taxon>
        <taxon>Coleoptera</taxon>
        <taxon>Polyphaga</taxon>
        <taxon>Scarabaeiformia</taxon>
        <taxon>Scarabaeidae</taxon>
        <taxon>Rutelinae</taxon>
        <taxon>Popillia</taxon>
    </lineage>
</organism>
<keyword evidence="1" id="KW-0812">Transmembrane</keyword>
<feature type="transmembrane region" description="Helical" evidence="1">
    <location>
        <begin position="12"/>
        <end position="29"/>
    </location>
</feature>
<evidence type="ECO:0000256" key="1">
    <source>
        <dbReference type="SAM" id="Phobius"/>
    </source>
</evidence>
<comment type="caution">
    <text evidence="2">The sequence shown here is derived from an EMBL/GenBank/DDBJ whole genome shotgun (WGS) entry which is preliminary data.</text>
</comment>
<dbReference type="AlphaFoldDB" id="A0AAW1L7E5"/>
<gene>
    <name evidence="2" type="ORF">QE152_g14242</name>
</gene>
<evidence type="ECO:0000313" key="2">
    <source>
        <dbReference type="EMBL" id="KAK9730787.1"/>
    </source>
</evidence>
<dbReference type="EMBL" id="JASPKY010000142">
    <property type="protein sequence ID" value="KAK9730787.1"/>
    <property type="molecule type" value="Genomic_DNA"/>
</dbReference>
<accession>A0AAW1L7E5</accession>
<sequence length="121" mass="14100">MEEASNTLDLRHFTGVAFLHFTSVFGFMWHDRLMFKMWRDGINSELSVLLDFQRYLSWYSLLEPELSRYYTTDIQRYPNTHLAIYADDSTITPRSATMDSYVCVSSAPSTIYIMYVNGLPG</sequence>
<keyword evidence="1" id="KW-1133">Transmembrane helix</keyword>
<proteinExistence type="predicted"/>
<evidence type="ECO:0000313" key="3">
    <source>
        <dbReference type="Proteomes" id="UP001458880"/>
    </source>
</evidence>